<gene>
    <name evidence="1" type="ORF">MM415A00269_0040</name>
</gene>
<sequence length="400" mass="45958">MGCIDSTVSDKQHQLYRLYDASLKEQDPTLFFSYRYSKEGDPKDYWNPNMTQSQLNSYRIKFPFGDFERYFLNLWEAGGDKVFSSDMIEAMHYLGVDKTANTHQMMMDMIRTKNKFYRQKEELEDSGIEATARFETLEIEKRLWPVEDVYRLRNKQNQPQASTRMDLEALSDIYDTHWAIIGALDRGDPMKQKTSARTIVIGLAKGLIGSRSNPFIAADGEAPAYLYFVIHLNHIEDHSLEGIKNQFQILHDEFDGLDMIGGERWGAWDLAPWCEERDIGLDLWVATYDRQKAMFSEFFTAAKFGRFKIPPVAVAGYKKDDIFEEEAEVFDHDPPMSGKKSGFFGSPEKQLKDGVQDDVMFTIGGAIYAGRTLSVTNFRDRKGTKSFSTFFPAKGLLGNY</sequence>
<reference evidence="1" key="1">
    <citation type="submission" date="2020-03" db="EMBL/GenBank/DDBJ databases">
        <title>The deep terrestrial virosphere.</title>
        <authorList>
            <person name="Holmfeldt K."/>
            <person name="Nilsson E."/>
            <person name="Simone D."/>
            <person name="Lopez-Fernandez M."/>
            <person name="Wu X."/>
            <person name="de Brujin I."/>
            <person name="Lundin D."/>
            <person name="Andersson A."/>
            <person name="Bertilsson S."/>
            <person name="Dopson M."/>
        </authorList>
    </citation>
    <scope>NUCLEOTIDE SEQUENCE</scope>
    <source>
        <strain evidence="1">MM415A00269</strain>
    </source>
</reference>
<evidence type="ECO:0000313" key="1">
    <source>
        <dbReference type="EMBL" id="QJA83672.1"/>
    </source>
</evidence>
<organism evidence="1">
    <name type="scientific">viral metagenome</name>
    <dbReference type="NCBI Taxonomy" id="1070528"/>
    <lineage>
        <taxon>unclassified sequences</taxon>
        <taxon>metagenomes</taxon>
        <taxon>organismal metagenomes</taxon>
    </lineage>
</organism>
<name>A0A6M3KPD9_9ZZZZ</name>
<dbReference type="AlphaFoldDB" id="A0A6M3KPD9"/>
<proteinExistence type="predicted"/>
<protein>
    <submittedName>
        <fullName evidence="1">Uncharacterized protein</fullName>
    </submittedName>
</protein>
<accession>A0A6M3KPD9</accession>
<dbReference type="EMBL" id="MT142515">
    <property type="protein sequence ID" value="QJA83672.1"/>
    <property type="molecule type" value="Genomic_DNA"/>
</dbReference>